<name>A0A2I7N7A1_9NEIS</name>
<keyword evidence="5 12" id="KW-0545">Nucleotide biosynthesis</keyword>
<dbReference type="GO" id="GO:0006235">
    <property type="term" value="P:dTTP biosynthetic process"/>
    <property type="evidence" value="ECO:0007669"/>
    <property type="project" value="UniProtKB-UniRule"/>
</dbReference>
<dbReference type="InterPro" id="IPR018094">
    <property type="entry name" value="Thymidylate_kinase"/>
</dbReference>
<sequence>MKRGTFISVEGIDGAGKSTHVEFIRDYIKEHGKEVIITREPGGTVLGEKIRELLLTSEHMHHNTELLLYFASRQELIRQVIVPNLDAGVWVIADRFVDASIAYQGGGRALGIEKIKQVYALLEPHLTTDMTFLFDVPLELALDRLSRGRELDRIELESREFFERVQSSYHQLAKEEPERIKTVMTNQPVKYTRDLLTKYLDDLLKRSS</sequence>
<evidence type="ECO:0000256" key="12">
    <source>
        <dbReference type="HAMAP-Rule" id="MF_00165"/>
    </source>
</evidence>
<dbReference type="GO" id="GO:0004798">
    <property type="term" value="F:dTMP kinase activity"/>
    <property type="evidence" value="ECO:0007669"/>
    <property type="project" value="UniProtKB-UniRule"/>
</dbReference>
<evidence type="ECO:0000256" key="1">
    <source>
        <dbReference type="ARBA" id="ARBA00009776"/>
    </source>
</evidence>
<dbReference type="AlphaFoldDB" id="A0A2I7N7A1"/>
<evidence type="ECO:0000313" key="14">
    <source>
        <dbReference type="EMBL" id="AUR52346.1"/>
    </source>
</evidence>
<dbReference type="SUPFAM" id="SSF52540">
    <property type="entry name" value="P-loop containing nucleoside triphosphate hydrolases"/>
    <property type="match status" value="1"/>
</dbReference>
<dbReference type="PANTHER" id="PTHR10344:SF4">
    <property type="entry name" value="UMP-CMP KINASE 2, MITOCHONDRIAL"/>
    <property type="match status" value="1"/>
</dbReference>
<dbReference type="HAMAP" id="MF_00165">
    <property type="entry name" value="Thymidylate_kinase"/>
    <property type="match status" value="1"/>
</dbReference>
<dbReference type="GO" id="GO:0006233">
    <property type="term" value="P:dTDP biosynthetic process"/>
    <property type="evidence" value="ECO:0007669"/>
    <property type="project" value="InterPro"/>
</dbReference>
<evidence type="ECO:0000256" key="8">
    <source>
        <dbReference type="ARBA" id="ARBA00022840"/>
    </source>
</evidence>
<evidence type="ECO:0000256" key="10">
    <source>
        <dbReference type="ARBA" id="ARBA00048743"/>
    </source>
</evidence>
<dbReference type="KEGG" id="nba:CUN60_08565"/>
<dbReference type="CDD" id="cd01672">
    <property type="entry name" value="TMPK"/>
    <property type="match status" value="1"/>
</dbReference>
<evidence type="ECO:0000256" key="2">
    <source>
        <dbReference type="ARBA" id="ARBA00012980"/>
    </source>
</evidence>
<dbReference type="NCBIfam" id="TIGR00041">
    <property type="entry name" value="DTMP_kinase"/>
    <property type="match status" value="1"/>
</dbReference>
<dbReference type="EC" id="2.7.4.9" evidence="2 12"/>
<evidence type="ECO:0000256" key="5">
    <source>
        <dbReference type="ARBA" id="ARBA00022727"/>
    </source>
</evidence>
<proteinExistence type="inferred from homology"/>
<comment type="catalytic activity">
    <reaction evidence="10 12">
        <text>dTMP + ATP = dTDP + ADP</text>
        <dbReference type="Rhea" id="RHEA:13517"/>
        <dbReference type="ChEBI" id="CHEBI:30616"/>
        <dbReference type="ChEBI" id="CHEBI:58369"/>
        <dbReference type="ChEBI" id="CHEBI:63528"/>
        <dbReference type="ChEBI" id="CHEBI:456216"/>
        <dbReference type="EC" id="2.7.4.9"/>
    </reaction>
</comment>
<dbReference type="EMBL" id="CP024847">
    <property type="protein sequence ID" value="AUR52346.1"/>
    <property type="molecule type" value="Genomic_DNA"/>
</dbReference>
<evidence type="ECO:0000256" key="9">
    <source>
        <dbReference type="ARBA" id="ARBA00029962"/>
    </source>
</evidence>
<dbReference type="FunFam" id="3.40.50.300:FF:000225">
    <property type="entry name" value="Thymidylate kinase"/>
    <property type="match status" value="1"/>
</dbReference>
<dbReference type="Pfam" id="PF02223">
    <property type="entry name" value="Thymidylate_kin"/>
    <property type="match status" value="1"/>
</dbReference>
<evidence type="ECO:0000256" key="6">
    <source>
        <dbReference type="ARBA" id="ARBA00022741"/>
    </source>
</evidence>
<dbReference type="InterPro" id="IPR039430">
    <property type="entry name" value="Thymidylate_kin-like_dom"/>
</dbReference>
<dbReference type="GO" id="GO:0005829">
    <property type="term" value="C:cytosol"/>
    <property type="evidence" value="ECO:0007669"/>
    <property type="project" value="TreeGrafter"/>
</dbReference>
<evidence type="ECO:0000256" key="4">
    <source>
        <dbReference type="ARBA" id="ARBA00022679"/>
    </source>
</evidence>
<dbReference type="PANTHER" id="PTHR10344">
    <property type="entry name" value="THYMIDYLATE KINASE"/>
    <property type="match status" value="1"/>
</dbReference>
<feature type="binding site" evidence="12">
    <location>
        <begin position="11"/>
        <end position="18"/>
    </location>
    <ligand>
        <name>ATP</name>
        <dbReference type="ChEBI" id="CHEBI:30616"/>
    </ligand>
</feature>
<evidence type="ECO:0000256" key="3">
    <source>
        <dbReference type="ARBA" id="ARBA00017144"/>
    </source>
</evidence>
<keyword evidence="4 12" id="KW-0808">Transferase</keyword>
<keyword evidence="7 12" id="KW-0418">Kinase</keyword>
<comment type="similarity">
    <text evidence="1 12">Belongs to the thymidylate kinase family.</text>
</comment>
<keyword evidence="6 12" id="KW-0547">Nucleotide-binding</keyword>
<evidence type="ECO:0000256" key="11">
    <source>
        <dbReference type="ARBA" id="ARBA00057735"/>
    </source>
</evidence>
<keyword evidence="15" id="KW-1185">Reference proteome</keyword>
<evidence type="ECO:0000313" key="15">
    <source>
        <dbReference type="Proteomes" id="UP000236655"/>
    </source>
</evidence>
<dbReference type="Gene3D" id="3.40.50.300">
    <property type="entry name" value="P-loop containing nucleotide triphosphate hydrolases"/>
    <property type="match status" value="1"/>
</dbReference>
<comment type="function">
    <text evidence="11 12">Phosphorylation of dTMP to form dTDP in both de novo and salvage pathways of dTTP synthesis.</text>
</comment>
<dbReference type="InterPro" id="IPR027417">
    <property type="entry name" value="P-loop_NTPase"/>
</dbReference>
<dbReference type="GO" id="GO:0005524">
    <property type="term" value="F:ATP binding"/>
    <property type="evidence" value="ECO:0007669"/>
    <property type="project" value="UniProtKB-UniRule"/>
</dbReference>
<accession>A0A2I7N7A1</accession>
<dbReference type="RefSeq" id="WP_102951639.1">
    <property type="nucleotide sequence ID" value="NZ_CP024847.1"/>
</dbReference>
<feature type="domain" description="Thymidylate kinase-like" evidence="13">
    <location>
        <begin position="9"/>
        <end position="191"/>
    </location>
</feature>
<dbReference type="Proteomes" id="UP000236655">
    <property type="component" value="Chromosome"/>
</dbReference>
<organism evidence="14 15">
    <name type="scientific">Aquella oligotrophica</name>
    <dbReference type="NCBI Taxonomy" id="2067065"/>
    <lineage>
        <taxon>Bacteria</taxon>
        <taxon>Pseudomonadati</taxon>
        <taxon>Pseudomonadota</taxon>
        <taxon>Betaproteobacteria</taxon>
        <taxon>Neisseriales</taxon>
        <taxon>Neisseriaceae</taxon>
        <taxon>Aquella</taxon>
    </lineage>
</organism>
<dbReference type="GO" id="GO:0006227">
    <property type="term" value="P:dUDP biosynthetic process"/>
    <property type="evidence" value="ECO:0007669"/>
    <property type="project" value="TreeGrafter"/>
</dbReference>
<protein>
    <recommendedName>
        <fullName evidence="3 12">Thymidylate kinase</fullName>
        <ecNumber evidence="2 12">2.7.4.9</ecNumber>
    </recommendedName>
    <alternativeName>
        <fullName evidence="9 12">dTMP kinase</fullName>
    </alternativeName>
</protein>
<evidence type="ECO:0000256" key="7">
    <source>
        <dbReference type="ARBA" id="ARBA00022777"/>
    </source>
</evidence>
<keyword evidence="8 12" id="KW-0067">ATP-binding</keyword>
<dbReference type="OrthoDB" id="9774907at2"/>
<gene>
    <name evidence="12" type="primary">tmk</name>
    <name evidence="14" type="ORF">CUN60_08565</name>
</gene>
<evidence type="ECO:0000259" key="13">
    <source>
        <dbReference type="Pfam" id="PF02223"/>
    </source>
</evidence>
<reference evidence="15" key="1">
    <citation type="submission" date="2017-11" db="EMBL/GenBank/DDBJ databases">
        <authorList>
            <person name="Chan K.G."/>
            <person name="Lee L.S."/>
        </authorList>
    </citation>
    <scope>NUCLEOTIDE SEQUENCE [LARGE SCALE GENOMIC DNA]</scope>
    <source>
        <strain evidence="15">DSM 100970</strain>
    </source>
</reference>